<dbReference type="GO" id="GO:0031012">
    <property type="term" value="C:extracellular matrix"/>
    <property type="evidence" value="ECO:0007669"/>
    <property type="project" value="TreeGrafter"/>
</dbReference>
<dbReference type="Gene3D" id="2.20.100.10">
    <property type="entry name" value="Thrombospondin type-1 (TSP1) repeat"/>
    <property type="match status" value="2"/>
</dbReference>
<dbReference type="PANTHER" id="PTHR13723:SF40">
    <property type="entry name" value="A DISINTEGRIN AND METALLOPROTEINASE WITH THROMBOSPONDIN MOTIFS 1"/>
    <property type="match status" value="1"/>
</dbReference>
<dbReference type="GO" id="GO:0030198">
    <property type="term" value="P:extracellular matrix organization"/>
    <property type="evidence" value="ECO:0007669"/>
    <property type="project" value="TreeGrafter"/>
</dbReference>
<name>A0A8C9LFV0_PAVCR</name>
<dbReference type="SMART" id="SM00209">
    <property type="entry name" value="TSP1"/>
    <property type="match status" value="2"/>
</dbReference>
<dbReference type="PROSITE" id="PS50092">
    <property type="entry name" value="TSP1"/>
    <property type="match status" value="2"/>
</dbReference>
<dbReference type="InterPro" id="IPR050439">
    <property type="entry name" value="ADAMTS_ADAMTS-like"/>
</dbReference>
<keyword evidence="3" id="KW-0165">Cleavage on pair of basic residues</keyword>
<evidence type="ECO:0000256" key="5">
    <source>
        <dbReference type="ARBA" id="ARBA00022737"/>
    </source>
</evidence>
<dbReference type="GO" id="GO:0004222">
    <property type="term" value="F:metalloendopeptidase activity"/>
    <property type="evidence" value="ECO:0007669"/>
    <property type="project" value="TreeGrafter"/>
</dbReference>
<comment type="subcellular location">
    <subcellularLocation>
        <location evidence="1">Secreted</location>
    </subcellularLocation>
</comment>
<keyword evidence="6" id="KW-0865">Zymogen</keyword>
<evidence type="ECO:0000313" key="8">
    <source>
        <dbReference type="Proteomes" id="UP000694428"/>
    </source>
</evidence>
<dbReference type="Pfam" id="PF19030">
    <property type="entry name" value="TSP1_ADAMTS"/>
    <property type="match status" value="2"/>
</dbReference>
<evidence type="ECO:0000256" key="3">
    <source>
        <dbReference type="ARBA" id="ARBA00022685"/>
    </source>
</evidence>
<evidence type="ECO:0000256" key="4">
    <source>
        <dbReference type="ARBA" id="ARBA00022729"/>
    </source>
</evidence>
<dbReference type="GO" id="GO:0005576">
    <property type="term" value="C:extracellular region"/>
    <property type="evidence" value="ECO:0007669"/>
    <property type="project" value="UniProtKB-SubCell"/>
</dbReference>
<evidence type="ECO:0000313" key="7">
    <source>
        <dbReference type="Ensembl" id="ENSPSTP00000025354.1"/>
    </source>
</evidence>
<sequence length="178" mass="19959">CQRRLIDDESHSDLSEPLTIQVLTVGDLPQPKIKFTYFVKKPAQPVSEKVPGKKKESFNAIKEIISSEWVIEEWGECSKSCGSGWQRRAVECRDPRGRPATDCAQELKPSDIRPCADIPCPQWQLGDWSACSKTCGKGFKKRLLKCISYDGGVLPQESCEPSKKPKHLIDFCNVTDCS</sequence>
<reference evidence="7" key="2">
    <citation type="submission" date="2025-09" db="UniProtKB">
        <authorList>
            <consortium name="Ensembl"/>
        </authorList>
    </citation>
    <scope>IDENTIFICATION</scope>
</reference>
<dbReference type="GO" id="GO:0006508">
    <property type="term" value="P:proteolysis"/>
    <property type="evidence" value="ECO:0007669"/>
    <property type="project" value="TreeGrafter"/>
</dbReference>
<keyword evidence="5" id="KW-0677">Repeat</keyword>
<protein>
    <submittedName>
        <fullName evidence="7">Uncharacterized protein</fullName>
    </submittedName>
</protein>
<reference evidence="7" key="1">
    <citation type="submission" date="2025-08" db="UniProtKB">
        <authorList>
            <consortium name="Ensembl"/>
        </authorList>
    </citation>
    <scope>IDENTIFICATION</scope>
</reference>
<dbReference type="Ensembl" id="ENSPSTT00000026676.1">
    <property type="protein sequence ID" value="ENSPSTP00000025354.1"/>
    <property type="gene ID" value="ENSPSTG00000018678.1"/>
</dbReference>
<dbReference type="InterPro" id="IPR036383">
    <property type="entry name" value="TSP1_rpt_sf"/>
</dbReference>
<keyword evidence="2" id="KW-0964">Secreted</keyword>
<proteinExistence type="predicted"/>
<evidence type="ECO:0000256" key="1">
    <source>
        <dbReference type="ARBA" id="ARBA00004613"/>
    </source>
</evidence>
<evidence type="ECO:0000256" key="6">
    <source>
        <dbReference type="ARBA" id="ARBA00023145"/>
    </source>
</evidence>
<dbReference type="AlphaFoldDB" id="A0A8C9LFV0"/>
<dbReference type="FunFam" id="2.20.100.10:FF:000005">
    <property type="entry name" value="ADAM metallopeptidase with thrombospondin type 1 motif 9"/>
    <property type="match status" value="1"/>
</dbReference>
<dbReference type="PANTHER" id="PTHR13723">
    <property type="entry name" value="ADAMTS A DISINTEGRIN AND METALLOPROTEASE WITH THROMBOSPONDIN MOTIFS PROTEASE"/>
    <property type="match status" value="1"/>
</dbReference>
<dbReference type="InterPro" id="IPR000884">
    <property type="entry name" value="TSP1_rpt"/>
</dbReference>
<keyword evidence="4" id="KW-0732">Signal</keyword>
<dbReference type="FunFam" id="2.20.100.10:FF:000048">
    <property type="entry name" value="ADAM metallopeptidase with thrombospondin type 1 motif 8"/>
    <property type="match status" value="1"/>
</dbReference>
<evidence type="ECO:0000256" key="2">
    <source>
        <dbReference type="ARBA" id="ARBA00022525"/>
    </source>
</evidence>
<dbReference type="Proteomes" id="UP000694428">
    <property type="component" value="Unplaced"/>
</dbReference>
<accession>A0A8C9LFV0</accession>
<dbReference type="SUPFAM" id="SSF82895">
    <property type="entry name" value="TSP-1 type 1 repeat"/>
    <property type="match status" value="2"/>
</dbReference>
<organism evidence="7 8">
    <name type="scientific">Pavo cristatus</name>
    <name type="common">Indian peafowl</name>
    <name type="synonym">Blue peafowl</name>
    <dbReference type="NCBI Taxonomy" id="9049"/>
    <lineage>
        <taxon>Eukaryota</taxon>
        <taxon>Metazoa</taxon>
        <taxon>Chordata</taxon>
        <taxon>Craniata</taxon>
        <taxon>Vertebrata</taxon>
        <taxon>Euteleostomi</taxon>
        <taxon>Archelosauria</taxon>
        <taxon>Archosauria</taxon>
        <taxon>Dinosauria</taxon>
        <taxon>Saurischia</taxon>
        <taxon>Theropoda</taxon>
        <taxon>Coelurosauria</taxon>
        <taxon>Aves</taxon>
        <taxon>Neognathae</taxon>
        <taxon>Galloanserae</taxon>
        <taxon>Galliformes</taxon>
        <taxon>Phasianidae</taxon>
        <taxon>Phasianinae</taxon>
        <taxon>Pavo</taxon>
    </lineage>
</organism>
<keyword evidence="8" id="KW-1185">Reference proteome</keyword>